<keyword evidence="1" id="KW-0472">Membrane</keyword>
<reference evidence="2 3" key="1">
    <citation type="submission" date="2016-10" db="EMBL/GenBank/DDBJ databases">
        <authorList>
            <person name="de Groot N.N."/>
        </authorList>
    </citation>
    <scope>NUCLEOTIDE SEQUENCE [LARGE SCALE GENOMIC DNA]</scope>
    <source>
        <strain evidence="2 3">DSM 10317</strain>
    </source>
</reference>
<gene>
    <name evidence="2" type="ORF">SAMN02910350_01021</name>
</gene>
<protein>
    <recommendedName>
        <fullName evidence="4">Flavodoxin domain-containing protein</fullName>
    </recommendedName>
</protein>
<sequence length="119" mass="13515">MKSYEEVADVNLYDTIIYVGALYAGGVLGMKKTFKGMKNQLPTEVYDKASIFHLRGGIDYSKLGFKHKTMMGMLYKKAVTLPEDKKTSEVRAMIETYNKQVDFVDLITIEPIVKACFEI</sequence>
<organism evidence="2 3">
    <name type="scientific">Pseudobutyrivibrio xylanivorans</name>
    <dbReference type="NCBI Taxonomy" id="185007"/>
    <lineage>
        <taxon>Bacteria</taxon>
        <taxon>Bacillati</taxon>
        <taxon>Bacillota</taxon>
        <taxon>Clostridia</taxon>
        <taxon>Lachnospirales</taxon>
        <taxon>Lachnospiraceae</taxon>
        <taxon>Pseudobutyrivibrio</taxon>
    </lineage>
</organism>
<dbReference type="AlphaFoldDB" id="A0A1G5RV19"/>
<evidence type="ECO:0008006" key="4">
    <source>
        <dbReference type="Google" id="ProtNLM"/>
    </source>
</evidence>
<evidence type="ECO:0000256" key="1">
    <source>
        <dbReference type="SAM" id="Phobius"/>
    </source>
</evidence>
<name>A0A1G5RV19_PSEXY</name>
<evidence type="ECO:0000313" key="3">
    <source>
        <dbReference type="Proteomes" id="UP000199428"/>
    </source>
</evidence>
<proteinExistence type="predicted"/>
<keyword evidence="1" id="KW-1133">Transmembrane helix</keyword>
<accession>A0A1G5RV19</accession>
<dbReference type="RefSeq" id="WP_176757608.1">
    <property type="nucleotide sequence ID" value="NZ_FMWK01000004.1"/>
</dbReference>
<keyword evidence="1" id="KW-0812">Transmembrane</keyword>
<evidence type="ECO:0000313" key="2">
    <source>
        <dbReference type="EMBL" id="SCZ77964.1"/>
    </source>
</evidence>
<dbReference type="EMBL" id="FMWK01000004">
    <property type="protein sequence ID" value="SCZ77964.1"/>
    <property type="molecule type" value="Genomic_DNA"/>
</dbReference>
<feature type="transmembrane region" description="Helical" evidence="1">
    <location>
        <begin position="12"/>
        <end position="30"/>
    </location>
</feature>
<dbReference type="Proteomes" id="UP000199428">
    <property type="component" value="Unassembled WGS sequence"/>
</dbReference>